<gene>
    <name evidence="7" type="ORF">C0Q70_09712</name>
</gene>
<dbReference type="AlphaFoldDB" id="A0A2T7PAL2"/>
<feature type="domain" description="RING-type" evidence="6">
    <location>
        <begin position="56"/>
        <end position="95"/>
    </location>
</feature>
<dbReference type="GO" id="GO:0061630">
    <property type="term" value="F:ubiquitin protein ligase activity"/>
    <property type="evidence" value="ECO:0007669"/>
    <property type="project" value="TreeGrafter"/>
</dbReference>
<evidence type="ECO:0000259" key="6">
    <source>
        <dbReference type="PROSITE" id="PS50089"/>
    </source>
</evidence>
<dbReference type="InterPro" id="IPR047153">
    <property type="entry name" value="TRIM45/56/19-like"/>
</dbReference>
<dbReference type="PANTHER" id="PTHR25462:SF296">
    <property type="entry name" value="MEIOTIC P26, ISOFORM F"/>
    <property type="match status" value="1"/>
</dbReference>
<dbReference type="EMBL" id="PZQS01000005">
    <property type="protein sequence ID" value="PVD30446.1"/>
    <property type="molecule type" value="Genomic_DNA"/>
</dbReference>
<dbReference type="InterPro" id="IPR017907">
    <property type="entry name" value="Znf_RING_CS"/>
</dbReference>
<dbReference type="Gene3D" id="3.30.40.10">
    <property type="entry name" value="Zinc/RING finger domain, C3HC4 (zinc finger)"/>
    <property type="match status" value="1"/>
</dbReference>
<protein>
    <recommendedName>
        <fullName evidence="6">RING-type domain-containing protein</fullName>
    </recommendedName>
</protein>
<dbReference type="PROSITE" id="PS00518">
    <property type="entry name" value="ZF_RING_1"/>
    <property type="match status" value="1"/>
</dbReference>
<evidence type="ECO:0000256" key="3">
    <source>
        <dbReference type="ARBA" id="ARBA00022833"/>
    </source>
</evidence>
<organism evidence="7 8">
    <name type="scientific">Pomacea canaliculata</name>
    <name type="common">Golden apple snail</name>
    <dbReference type="NCBI Taxonomy" id="400727"/>
    <lineage>
        <taxon>Eukaryota</taxon>
        <taxon>Metazoa</taxon>
        <taxon>Spiralia</taxon>
        <taxon>Lophotrochozoa</taxon>
        <taxon>Mollusca</taxon>
        <taxon>Gastropoda</taxon>
        <taxon>Caenogastropoda</taxon>
        <taxon>Architaenioglossa</taxon>
        <taxon>Ampullarioidea</taxon>
        <taxon>Ampullariidae</taxon>
        <taxon>Pomacea</taxon>
    </lineage>
</organism>
<dbReference type="InterPro" id="IPR001841">
    <property type="entry name" value="Znf_RING"/>
</dbReference>
<dbReference type="InterPro" id="IPR013083">
    <property type="entry name" value="Znf_RING/FYVE/PHD"/>
</dbReference>
<evidence type="ECO:0000313" key="7">
    <source>
        <dbReference type="EMBL" id="PVD30446.1"/>
    </source>
</evidence>
<dbReference type="SMART" id="SM00184">
    <property type="entry name" value="RING"/>
    <property type="match status" value="1"/>
</dbReference>
<dbReference type="GO" id="GO:0008270">
    <property type="term" value="F:zinc ion binding"/>
    <property type="evidence" value="ECO:0007669"/>
    <property type="project" value="UniProtKB-KW"/>
</dbReference>
<reference evidence="7 8" key="1">
    <citation type="submission" date="2018-04" db="EMBL/GenBank/DDBJ databases">
        <title>The genome of golden apple snail Pomacea canaliculata provides insight into stress tolerance and invasive adaptation.</title>
        <authorList>
            <person name="Liu C."/>
            <person name="Liu B."/>
            <person name="Ren Y."/>
            <person name="Zhang Y."/>
            <person name="Wang H."/>
            <person name="Li S."/>
            <person name="Jiang F."/>
            <person name="Yin L."/>
            <person name="Zhang G."/>
            <person name="Qian W."/>
            <person name="Fan W."/>
        </authorList>
    </citation>
    <scope>NUCLEOTIDE SEQUENCE [LARGE SCALE GENOMIC DNA]</scope>
    <source>
        <strain evidence="7">SZHN2017</strain>
        <tissue evidence="7">Muscle</tissue>
    </source>
</reference>
<dbReference type="SUPFAM" id="SSF57850">
    <property type="entry name" value="RING/U-box"/>
    <property type="match status" value="1"/>
</dbReference>
<keyword evidence="3" id="KW-0862">Zinc</keyword>
<name>A0A2T7PAL2_POMCA</name>
<proteinExistence type="predicted"/>
<dbReference type="InterPro" id="IPR027370">
    <property type="entry name" value="Znf-RING_euk"/>
</dbReference>
<dbReference type="PROSITE" id="PS50089">
    <property type="entry name" value="ZF_RING_2"/>
    <property type="match status" value="1"/>
</dbReference>
<evidence type="ECO:0000256" key="2">
    <source>
        <dbReference type="ARBA" id="ARBA00022771"/>
    </source>
</evidence>
<dbReference type="PANTHER" id="PTHR25462">
    <property type="entry name" value="BONUS, ISOFORM C-RELATED"/>
    <property type="match status" value="1"/>
</dbReference>
<accession>A0A2T7PAL2</accession>
<keyword evidence="1" id="KW-0479">Metal-binding</keyword>
<feature type="region of interest" description="Disordered" evidence="5">
    <location>
        <begin position="1"/>
        <end position="21"/>
    </location>
</feature>
<sequence length="240" mass="26711">MPSSLSGGDISPGSDEGSSTVTLTSASLMAKQITASGMEGSFTSDDGHTWHTALTCYLCGQLFRRPRILPCGHTFCSECLAQLKEETMREGRRVPASACTWEGRQKADIGSQFVCPMPECRYSMRLMNLGRWSTRNKTVSDAVTAYRKIFENRQDACTQTDITMESMLVTIPRSLLEEPLPVGSEGTMMRLSSSSLVDRMVHRALSMDSLNRNYIPQQHASWRSYVAMLGMHILQQVIHT</sequence>
<keyword evidence="2 4" id="KW-0863">Zinc-finger</keyword>
<evidence type="ECO:0000256" key="5">
    <source>
        <dbReference type="SAM" id="MobiDB-lite"/>
    </source>
</evidence>
<dbReference type="OrthoDB" id="654191at2759"/>
<evidence type="ECO:0000313" key="8">
    <source>
        <dbReference type="Proteomes" id="UP000245119"/>
    </source>
</evidence>
<evidence type="ECO:0000256" key="1">
    <source>
        <dbReference type="ARBA" id="ARBA00022723"/>
    </source>
</evidence>
<comment type="caution">
    <text evidence="7">The sequence shown here is derived from an EMBL/GenBank/DDBJ whole genome shotgun (WGS) entry which is preliminary data.</text>
</comment>
<dbReference type="Proteomes" id="UP000245119">
    <property type="component" value="Linkage Group LG5"/>
</dbReference>
<keyword evidence="8" id="KW-1185">Reference proteome</keyword>
<evidence type="ECO:0000256" key="4">
    <source>
        <dbReference type="PROSITE-ProRule" id="PRU00175"/>
    </source>
</evidence>
<dbReference type="Pfam" id="PF13445">
    <property type="entry name" value="zf-RING_UBOX"/>
    <property type="match status" value="1"/>
</dbReference>